<gene>
    <name evidence="2" type="ORF">CLF_112045</name>
</gene>
<evidence type="ECO:0000313" key="3">
    <source>
        <dbReference type="Proteomes" id="UP000008909"/>
    </source>
</evidence>
<dbReference type="EMBL" id="DF144505">
    <property type="protein sequence ID" value="GAA57038.1"/>
    <property type="molecule type" value="Genomic_DNA"/>
</dbReference>
<dbReference type="InterPro" id="IPR036691">
    <property type="entry name" value="Endo/exonu/phosph_ase_sf"/>
</dbReference>
<proteinExistence type="predicted"/>
<dbReference type="SUPFAM" id="SSF56219">
    <property type="entry name" value="DNase I-like"/>
    <property type="match status" value="1"/>
</dbReference>
<evidence type="ECO:0008006" key="4">
    <source>
        <dbReference type="Google" id="ProtNLM"/>
    </source>
</evidence>
<feature type="compositionally biased region" description="Polar residues" evidence="1">
    <location>
        <begin position="348"/>
        <end position="358"/>
    </location>
</feature>
<reference key="2">
    <citation type="submission" date="2011-10" db="EMBL/GenBank/DDBJ databases">
        <title>The genome and transcriptome sequence of Clonorchis sinensis provide insights into the carcinogenic liver fluke.</title>
        <authorList>
            <person name="Wang X."/>
            <person name="Huang Y."/>
            <person name="Chen W."/>
            <person name="Liu H."/>
            <person name="Guo L."/>
            <person name="Chen Y."/>
            <person name="Luo F."/>
            <person name="Zhou W."/>
            <person name="Sun J."/>
            <person name="Mao Q."/>
            <person name="Liang P."/>
            <person name="Zhou C."/>
            <person name="Tian Y."/>
            <person name="Men J."/>
            <person name="Lv X."/>
            <person name="Huang L."/>
            <person name="Zhou J."/>
            <person name="Hu Y."/>
            <person name="Li R."/>
            <person name="Zhang F."/>
            <person name="Lei H."/>
            <person name="Li X."/>
            <person name="Hu X."/>
            <person name="Liang C."/>
            <person name="Xu J."/>
            <person name="Wu Z."/>
            <person name="Yu X."/>
        </authorList>
    </citation>
    <scope>NUCLEOTIDE SEQUENCE</scope>
    <source>
        <strain>Henan</strain>
    </source>
</reference>
<protein>
    <recommendedName>
        <fullName evidence="4">Endonuclease/exonuclease/phosphatase domain-containing protein</fullName>
    </recommendedName>
</protein>
<dbReference type="Proteomes" id="UP000008909">
    <property type="component" value="Unassembled WGS sequence"/>
</dbReference>
<organism evidence="2 3">
    <name type="scientific">Clonorchis sinensis</name>
    <name type="common">Chinese liver fluke</name>
    <dbReference type="NCBI Taxonomy" id="79923"/>
    <lineage>
        <taxon>Eukaryota</taxon>
        <taxon>Metazoa</taxon>
        <taxon>Spiralia</taxon>
        <taxon>Lophotrochozoa</taxon>
        <taxon>Platyhelminthes</taxon>
        <taxon>Trematoda</taxon>
        <taxon>Digenea</taxon>
        <taxon>Opisthorchiida</taxon>
        <taxon>Opisthorchiata</taxon>
        <taxon>Opisthorchiidae</taxon>
        <taxon>Clonorchis</taxon>
    </lineage>
</organism>
<feature type="compositionally biased region" description="Basic and acidic residues" evidence="1">
    <location>
        <begin position="260"/>
        <end position="286"/>
    </location>
</feature>
<dbReference type="AlphaFoldDB" id="G7YVQ8"/>
<keyword evidence="3" id="KW-1185">Reference proteome</keyword>
<dbReference type="Gene3D" id="3.60.10.10">
    <property type="entry name" value="Endonuclease/exonuclease/phosphatase"/>
    <property type="match status" value="1"/>
</dbReference>
<evidence type="ECO:0000313" key="2">
    <source>
        <dbReference type="EMBL" id="GAA57038.1"/>
    </source>
</evidence>
<evidence type="ECO:0000256" key="1">
    <source>
        <dbReference type="SAM" id="MobiDB-lite"/>
    </source>
</evidence>
<reference evidence="2" key="1">
    <citation type="journal article" date="2011" name="Genome Biol.">
        <title>The draft genome of the carcinogenic human liver fluke Clonorchis sinensis.</title>
        <authorList>
            <person name="Wang X."/>
            <person name="Chen W."/>
            <person name="Huang Y."/>
            <person name="Sun J."/>
            <person name="Men J."/>
            <person name="Liu H."/>
            <person name="Luo F."/>
            <person name="Guo L."/>
            <person name="Lv X."/>
            <person name="Deng C."/>
            <person name="Zhou C."/>
            <person name="Fan Y."/>
            <person name="Li X."/>
            <person name="Huang L."/>
            <person name="Hu Y."/>
            <person name="Liang C."/>
            <person name="Hu X."/>
            <person name="Xu J."/>
            <person name="Yu X."/>
        </authorList>
    </citation>
    <scope>NUCLEOTIDE SEQUENCE [LARGE SCALE GENOMIC DNA]</scope>
    <source>
        <strain evidence="2">Henan</strain>
    </source>
</reference>
<name>G7YVQ8_CLOSI</name>
<accession>G7YVQ8</accession>
<feature type="region of interest" description="Disordered" evidence="1">
    <location>
        <begin position="257"/>
        <end position="374"/>
    </location>
</feature>
<sequence>MDARKNLRIWLSSNMSFSFLPEKPTQEIFAVPRMIQRTFSHSTRMDFQIPYWAYVRPLLEYVNPVFYPGHTKDVTLIGRVQRAATKMVAGLKSVDYEARLAVLVLFPLEYPHLRRHVRNWFRFSIVQPPMVHNRCGRNGSQSNVRREKAIKNKTKSPSTNQTVQCKCSSLIGVLAAKLELLSKALTDANTKNAAPWTKVDKELSSLNEYLALCTPGPLAAKEVIQLSDAAIKTATASLVDRRKILKRAVSIQKAYPTTRRLSEDRPLEERNLGHSSSREEARKRLQDGASSADPKLKAKPSVVIAPCAPENTPRQTTATLDKRKRLPDGASSADPKLKAKPNDKGAAVNTTPNSQLSWIGSDERSQAAKPTGKPTICTDLDIGECCENRSTTETVKLPISSSTPTKVSSLIVDTAVAQGPDSQSLKPDHGEPESPSYTQLVTLIAGDSDVHASAKQRRLQPNKPYTIRQIRKLLAGFKVQSSEETSLMGAPPKELLGAATQRSKPQLDTFSIKPRQNIQETKQTQICLNSLNSKFGRPKGVIESATSNSGRNFRPPGRKLQGYSVFRADSKREKAGGIALYLPAAPSAPIVFSDATPAPFCDALWIQVPLRGSDSLLLVVVYCSPSSPPEDDRFPIRTLEQLSSSYHFTHLLLAGDFNAPKASWMELQRVGSSGLFAAALTEVIQHQIPRGPTTVPPGFGHHQRKTFR</sequence>